<dbReference type="InterPro" id="IPR000551">
    <property type="entry name" value="MerR-type_HTH_dom"/>
</dbReference>
<dbReference type="Pfam" id="PF00376">
    <property type="entry name" value="MerR"/>
    <property type="match status" value="1"/>
</dbReference>
<accession>A0A845QD29</accession>
<protein>
    <submittedName>
        <fullName evidence="6">MerR family DNA-binding protein</fullName>
    </submittedName>
</protein>
<dbReference type="PROSITE" id="PS00552">
    <property type="entry name" value="HTH_MERR_1"/>
    <property type="match status" value="1"/>
</dbReference>
<evidence type="ECO:0000256" key="4">
    <source>
        <dbReference type="SAM" id="Coils"/>
    </source>
</evidence>
<sequence length="150" mass="16532">MFTIGKLAKQSGVKVQTVRYYEQIGLMPPAERSAGNQRLYTDAHAERLGFIRHARELGFPLEAIRTLLDLSDSPDKSCAEADEIARARLAEVESRIARLEALKTELTRMIAQCAHGTAADCRVIEVLAATDHTFCASDDHQQDAAPRLAP</sequence>
<evidence type="ECO:0000256" key="2">
    <source>
        <dbReference type="ARBA" id="ARBA00023125"/>
    </source>
</evidence>
<dbReference type="InterPro" id="IPR009061">
    <property type="entry name" value="DNA-bd_dom_put_sf"/>
</dbReference>
<dbReference type="EMBL" id="WXYQ01000009">
    <property type="protein sequence ID" value="NBG96575.1"/>
    <property type="molecule type" value="Genomic_DNA"/>
</dbReference>
<dbReference type="CDD" id="cd04785">
    <property type="entry name" value="HTH_CadR-PbrR-like"/>
    <property type="match status" value="1"/>
</dbReference>
<dbReference type="PROSITE" id="PS50937">
    <property type="entry name" value="HTH_MERR_2"/>
    <property type="match status" value="1"/>
</dbReference>
<dbReference type="InterPro" id="IPR047057">
    <property type="entry name" value="MerR_fam"/>
</dbReference>
<dbReference type="GeneID" id="300654061"/>
<keyword evidence="7" id="KW-1185">Reference proteome</keyword>
<keyword evidence="1" id="KW-0805">Transcription regulation</keyword>
<comment type="caution">
    <text evidence="6">The sequence shown here is derived from an EMBL/GenBank/DDBJ whole genome shotgun (WGS) entry which is preliminary data.</text>
</comment>
<proteinExistence type="predicted"/>
<dbReference type="PRINTS" id="PR00040">
    <property type="entry name" value="HTHMERR"/>
</dbReference>
<dbReference type="Gene3D" id="1.10.1660.10">
    <property type="match status" value="1"/>
</dbReference>
<evidence type="ECO:0000259" key="5">
    <source>
        <dbReference type="PROSITE" id="PS50937"/>
    </source>
</evidence>
<dbReference type="AlphaFoldDB" id="A0A845QD29"/>
<evidence type="ECO:0000313" key="7">
    <source>
        <dbReference type="Proteomes" id="UP000470384"/>
    </source>
</evidence>
<organism evidence="6 7">
    <name type="scientific">Pyruvatibacter mobilis</name>
    <dbReference type="NCBI Taxonomy" id="1712261"/>
    <lineage>
        <taxon>Bacteria</taxon>
        <taxon>Pseudomonadati</taxon>
        <taxon>Pseudomonadota</taxon>
        <taxon>Alphaproteobacteria</taxon>
        <taxon>Hyphomicrobiales</taxon>
        <taxon>Parvibaculaceae</taxon>
        <taxon>Pyruvatibacter</taxon>
    </lineage>
</organism>
<dbReference type="Proteomes" id="UP000470384">
    <property type="component" value="Unassembled WGS sequence"/>
</dbReference>
<dbReference type="GO" id="GO:0003700">
    <property type="term" value="F:DNA-binding transcription factor activity"/>
    <property type="evidence" value="ECO:0007669"/>
    <property type="project" value="InterPro"/>
</dbReference>
<dbReference type="InterPro" id="IPR015358">
    <property type="entry name" value="Tscrpt_reg_MerR_DNA-bd"/>
</dbReference>
<dbReference type="PANTHER" id="PTHR30204">
    <property type="entry name" value="REDOX-CYCLING DRUG-SENSING TRANSCRIPTIONAL ACTIVATOR SOXR"/>
    <property type="match status" value="1"/>
</dbReference>
<dbReference type="RefSeq" id="WP_160588622.1">
    <property type="nucleotide sequence ID" value="NZ_BMHN01000001.1"/>
</dbReference>
<name>A0A845QD29_9HYPH</name>
<dbReference type="Pfam" id="PF09278">
    <property type="entry name" value="MerR-DNA-bind"/>
    <property type="match status" value="1"/>
</dbReference>
<dbReference type="PANTHER" id="PTHR30204:SF92">
    <property type="entry name" value="HTH-TYPE TRANSCRIPTIONAL REGULATOR ZNTR"/>
    <property type="match status" value="1"/>
</dbReference>
<feature type="coiled-coil region" evidence="4">
    <location>
        <begin position="82"/>
        <end position="109"/>
    </location>
</feature>
<dbReference type="SMART" id="SM00422">
    <property type="entry name" value="HTH_MERR"/>
    <property type="match status" value="1"/>
</dbReference>
<keyword evidence="4" id="KW-0175">Coiled coil</keyword>
<keyword evidence="3" id="KW-0804">Transcription</keyword>
<reference evidence="6 7" key="1">
    <citation type="journal article" date="2016" name="Int. J. Syst. Evol. Microbiol.">
        <title>Pyruvatibacter mobilis gen. nov., sp. nov., a marine bacterium from the culture broth of Picochlorum sp. 122.</title>
        <authorList>
            <person name="Wang G."/>
            <person name="Tang M."/>
            <person name="Wu H."/>
            <person name="Dai S."/>
            <person name="Li T."/>
            <person name="Chen C."/>
            <person name="He H."/>
            <person name="Fan J."/>
            <person name="Xiang W."/>
            <person name="Li X."/>
        </authorList>
    </citation>
    <scope>NUCLEOTIDE SEQUENCE [LARGE SCALE GENOMIC DNA]</scope>
    <source>
        <strain evidence="6 7">GYP-11</strain>
    </source>
</reference>
<dbReference type="SUPFAM" id="SSF46955">
    <property type="entry name" value="Putative DNA-binding domain"/>
    <property type="match status" value="1"/>
</dbReference>
<evidence type="ECO:0000313" key="6">
    <source>
        <dbReference type="EMBL" id="NBG96575.1"/>
    </source>
</evidence>
<gene>
    <name evidence="6" type="ORF">GTQ45_12605</name>
</gene>
<evidence type="ECO:0000256" key="1">
    <source>
        <dbReference type="ARBA" id="ARBA00023015"/>
    </source>
</evidence>
<dbReference type="OrthoDB" id="9802944at2"/>
<dbReference type="GO" id="GO:0003677">
    <property type="term" value="F:DNA binding"/>
    <property type="evidence" value="ECO:0007669"/>
    <property type="project" value="UniProtKB-KW"/>
</dbReference>
<evidence type="ECO:0000256" key="3">
    <source>
        <dbReference type="ARBA" id="ARBA00023163"/>
    </source>
</evidence>
<feature type="domain" description="HTH merR-type" evidence="5">
    <location>
        <begin position="1"/>
        <end position="70"/>
    </location>
</feature>
<keyword evidence="2 6" id="KW-0238">DNA-binding</keyword>